<reference evidence="6 7" key="1">
    <citation type="submission" date="2019-06" db="EMBL/GenBank/DDBJ databases">
        <title>Whole genome shotgun sequence of Cellulosimicrobium cellulans NBRC 15516.</title>
        <authorList>
            <person name="Hosoyama A."/>
            <person name="Uohara A."/>
            <person name="Ohji S."/>
            <person name="Ichikawa N."/>
        </authorList>
    </citation>
    <scope>NUCLEOTIDE SEQUENCE [LARGE SCALE GENOMIC DNA]</scope>
    <source>
        <strain evidence="6 7">NBRC 15516</strain>
    </source>
</reference>
<dbReference type="SMART" id="SM00448">
    <property type="entry name" value="REC"/>
    <property type="match status" value="1"/>
</dbReference>
<evidence type="ECO:0000256" key="3">
    <source>
        <dbReference type="PROSITE-ProRule" id="PRU00169"/>
    </source>
</evidence>
<name>A0A4Y4E4U7_CELCE</name>
<dbReference type="GO" id="GO:0006355">
    <property type="term" value="P:regulation of DNA-templated transcription"/>
    <property type="evidence" value="ECO:0007669"/>
    <property type="project" value="InterPro"/>
</dbReference>
<dbReference type="InterPro" id="IPR011006">
    <property type="entry name" value="CheY-like_superfamily"/>
</dbReference>
<feature type="domain" description="HTH luxR-type" evidence="4">
    <location>
        <begin position="154"/>
        <end position="219"/>
    </location>
</feature>
<evidence type="ECO:0000313" key="7">
    <source>
        <dbReference type="Proteomes" id="UP000316659"/>
    </source>
</evidence>
<dbReference type="RefSeq" id="WP_141390490.1">
    <property type="nucleotide sequence ID" value="NZ_BJNZ01000022.1"/>
</dbReference>
<feature type="modified residue" description="4-aspartylphosphate" evidence="3">
    <location>
        <position position="58"/>
    </location>
</feature>
<proteinExistence type="predicted"/>
<dbReference type="PROSITE" id="PS50043">
    <property type="entry name" value="HTH_LUXR_2"/>
    <property type="match status" value="1"/>
</dbReference>
<dbReference type="SUPFAM" id="SSF46894">
    <property type="entry name" value="C-terminal effector domain of the bipartite response regulators"/>
    <property type="match status" value="1"/>
</dbReference>
<keyword evidence="2 6" id="KW-0238">DNA-binding</keyword>
<dbReference type="PANTHER" id="PTHR43214:SF43">
    <property type="entry name" value="TWO-COMPONENT RESPONSE REGULATOR"/>
    <property type="match status" value="1"/>
</dbReference>
<dbReference type="InterPro" id="IPR016032">
    <property type="entry name" value="Sig_transdc_resp-reg_C-effctor"/>
</dbReference>
<dbReference type="PROSITE" id="PS50110">
    <property type="entry name" value="RESPONSE_REGULATORY"/>
    <property type="match status" value="1"/>
</dbReference>
<gene>
    <name evidence="6" type="ORF">CCE02nite_30430</name>
</gene>
<dbReference type="InterPro" id="IPR039420">
    <property type="entry name" value="WalR-like"/>
</dbReference>
<dbReference type="Gene3D" id="3.40.50.2300">
    <property type="match status" value="1"/>
</dbReference>
<evidence type="ECO:0000256" key="1">
    <source>
        <dbReference type="ARBA" id="ARBA00022553"/>
    </source>
</evidence>
<feature type="domain" description="Response regulatory" evidence="5">
    <location>
        <begin position="7"/>
        <end position="123"/>
    </location>
</feature>
<dbReference type="SUPFAM" id="SSF52172">
    <property type="entry name" value="CheY-like"/>
    <property type="match status" value="1"/>
</dbReference>
<sequence length="222" mass="23693">MSDAAVRVLLVDDQTLVRQGIRSLLELAPDVDVVAEAEDGMAALAAVGEHAPDVVLLDLRMPRHDGIWALEAMSESGYDVPVLVLTTFDDDALVLRALRAGARGYLLKDVTLEQLTGAVRTLASGGTLVQPTITDRLLRAVRAGTVPADDLDDGAGPVQELTDRELEVLRLVAAGFSNREIAHALFLAEGTVKNHVSTVLLKLGTRDRTRAVLRALHVGLLG</sequence>
<dbReference type="Pfam" id="PF00072">
    <property type="entry name" value="Response_reg"/>
    <property type="match status" value="1"/>
</dbReference>
<dbReference type="CDD" id="cd17535">
    <property type="entry name" value="REC_NarL-like"/>
    <property type="match status" value="1"/>
</dbReference>
<dbReference type="InterPro" id="IPR000792">
    <property type="entry name" value="Tscrpt_reg_LuxR_C"/>
</dbReference>
<accession>A0A4Y4E4U7</accession>
<dbReference type="GO" id="GO:0000160">
    <property type="term" value="P:phosphorelay signal transduction system"/>
    <property type="evidence" value="ECO:0007669"/>
    <property type="project" value="InterPro"/>
</dbReference>
<dbReference type="SMART" id="SM00421">
    <property type="entry name" value="HTH_LUXR"/>
    <property type="match status" value="1"/>
</dbReference>
<dbReference type="InterPro" id="IPR058245">
    <property type="entry name" value="NreC/VraR/RcsB-like_REC"/>
</dbReference>
<dbReference type="Pfam" id="PF00196">
    <property type="entry name" value="GerE"/>
    <property type="match status" value="1"/>
</dbReference>
<evidence type="ECO:0000313" key="6">
    <source>
        <dbReference type="EMBL" id="GED11044.1"/>
    </source>
</evidence>
<organism evidence="6 7">
    <name type="scientific">Cellulosimicrobium cellulans</name>
    <name type="common">Arthrobacter luteus</name>
    <dbReference type="NCBI Taxonomy" id="1710"/>
    <lineage>
        <taxon>Bacteria</taxon>
        <taxon>Bacillati</taxon>
        <taxon>Actinomycetota</taxon>
        <taxon>Actinomycetes</taxon>
        <taxon>Micrococcales</taxon>
        <taxon>Promicromonosporaceae</taxon>
        <taxon>Cellulosimicrobium</taxon>
    </lineage>
</organism>
<dbReference type="InterPro" id="IPR001789">
    <property type="entry name" value="Sig_transdc_resp-reg_receiver"/>
</dbReference>
<protein>
    <submittedName>
        <fullName evidence="6">DNA-binding response regulator</fullName>
    </submittedName>
</protein>
<evidence type="ECO:0000259" key="5">
    <source>
        <dbReference type="PROSITE" id="PS50110"/>
    </source>
</evidence>
<keyword evidence="1 3" id="KW-0597">Phosphoprotein</keyword>
<evidence type="ECO:0000259" key="4">
    <source>
        <dbReference type="PROSITE" id="PS50043"/>
    </source>
</evidence>
<dbReference type="EMBL" id="BJNZ01000022">
    <property type="protein sequence ID" value="GED11044.1"/>
    <property type="molecule type" value="Genomic_DNA"/>
</dbReference>
<dbReference type="GO" id="GO:0003677">
    <property type="term" value="F:DNA binding"/>
    <property type="evidence" value="ECO:0007669"/>
    <property type="project" value="UniProtKB-KW"/>
</dbReference>
<evidence type="ECO:0000256" key="2">
    <source>
        <dbReference type="ARBA" id="ARBA00023125"/>
    </source>
</evidence>
<dbReference type="PRINTS" id="PR00038">
    <property type="entry name" value="HTHLUXR"/>
</dbReference>
<dbReference type="PANTHER" id="PTHR43214">
    <property type="entry name" value="TWO-COMPONENT RESPONSE REGULATOR"/>
    <property type="match status" value="1"/>
</dbReference>
<dbReference type="CDD" id="cd06170">
    <property type="entry name" value="LuxR_C_like"/>
    <property type="match status" value="1"/>
</dbReference>
<comment type="caution">
    <text evidence="6">The sequence shown here is derived from an EMBL/GenBank/DDBJ whole genome shotgun (WGS) entry which is preliminary data.</text>
</comment>
<dbReference type="AlphaFoldDB" id="A0A4Y4E4U7"/>
<dbReference type="Proteomes" id="UP000316659">
    <property type="component" value="Unassembled WGS sequence"/>
</dbReference>